<organism evidence="2 3">
    <name type="scientific">Paenisporosarcina quisquiliarum</name>
    <dbReference type="NCBI Taxonomy" id="365346"/>
    <lineage>
        <taxon>Bacteria</taxon>
        <taxon>Bacillati</taxon>
        <taxon>Bacillota</taxon>
        <taxon>Bacilli</taxon>
        <taxon>Bacillales</taxon>
        <taxon>Caryophanaceae</taxon>
        <taxon>Paenisporosarcina</taxon>
    </lineage>
</organism>
<keyword evidence="3" id="KW-1185">Reference proteome</keyword>
<feature type="domain" description="B12-binding" evidence="1">
    <location>
        <begin position="87"/>
        <end position="214"/>
    </location>
</feature>
<gene>
    <name evidence="2" type="ORF">M9R32_10270</name>
</gene>
<dbReference type="Gene3D" id="3.40.50.280">
    <property type="entry name" value="Cobalamin-binding domain"/>
    <property type="match status" value="1"/>
</dbReference>
<dbReference type="GO" id="GO:0046872">
    <property type="term" value="F:metal ion binding"/>
    <property type="evidence" value="ECO:0007669"/>
    <property type="project" value="InterPro"/>
</dbReference>
<dbReference type="InterPro" id="IPR036594">
    <property type="entry name" value="Meth_synthase_dom"/>
</dbReference>
<dbReference type="Pfam" id="PF02310">
    <property type="entry name" value="B12-binding"/>
    <property type="match status" value="1"/>
</dbReference>
<comment type="caution">
    <text evidence="2">The sequence shown here is derived from an EMBL/GenBank/DDBJ whole genome shotgun (WGS) entry which is preliminary data.</text>
</comment>
<evidence type="ECO:0000313" key="2">
    <source>
        <dbReference type="EMBL" id="MCZ8537566.1"/>
    </source>
</evidence>
<dbReference type="Proteomes" id="UP001152173">
    <property type="component" value="Unassembled WGS sequence"/>
</dbReference>
<accession>A0A9X3LGP0</accession>
<dbReference type="Pfam" id="PF02607">
    <property type="entry name" value="B12-binding_2"/>
    <property type="match status" value="1"/>
</dbReference>
<dbReference type="SUPFAM" id="SSF47644">
    <property type="entry name" value="Methionine synthase domain"/>
    <property type="match status" value="1"/>
</dbReference>
<evidence type="ECO:0000259" key="1">
    <source>
        <dbReference type="PROSITE" id="PS51332"/>
    </source>
</evidence>
<dbReference type="GO" id="GO:0031419">
    <property type="term" value="F:cobalamin binding"/>
    <property type="evidence" value="ECO:0007669"/>
    <property type="project" value="InterPro"/>
</dbReference>
<proteinExistence type="predicted"/>
<dbReference type="InterPro" id="IPR036724">
    <property type="entry name" value="Cobalamin-bd_sf"/>
</dbReference>
<reference evidence="2" key="1">
    <citation type="submission" date="2022-05" db="EMBL/GenBank/DDBJ databases">
        <authorList>
            <person name="Colautti A."/>
            <person name="Iacumin L."/>
        </authorList>
    </citation>
    <scope>NUCLEOTIDE SEQUENCE</scope>
    <source>
        <strain evidence="2">SK 55</strain>
    </source>
</reference>
<name>A0A9X3LGP0_9BACL</name>
<sequence length="216" mass="24582">MTKQLAIALIEGDSDNAFEQIHSLYQKGTPIATIYQDYITEAMRLIGLMWEEDEITVADEHLATATCDYILARFHSVIPKPKLTAHSKKAMFFCVEKEQHSLGMKMAAYLFEQAGWNVRLMGANLPLSYAKEAAERFGPQVIGVSLTIIHHLEQLKQYVIELEGISSNPHLLVGSRLLSSYDLKKYASPKTRMISDYEVLQKWMAELDEVKIHELH</sequence>
<dbReference type="InterPro" id="IPR006158">
    <property type="entry name" value="Cobalamin-bd"/>
</dbReference>
<evidence type="ECO:0000313" key="3">
    <source>
        <dbReference type="Proteomes" id="UP001152173"/>
    </source>
</evidence>
<dbReference type="AlphaFoldDB" id="A0A9X3LGP0"/>
<dbReference type="Gene3D" id="1.10.1240.10">
    <property type="entry name" value="Methionine synthase domain"/>
    <property type="match status" value="1"/>
</dbReference>
<dbReference type="InterPro" id="IPR003759">
    <property type="entry name" value="Cbl-bd_cap"/>
</dbReference>
<dbReference type="EMBL" id="JAMKBJ010000008">
    <property type="protein sequence ID" value="MCZ8537566.1"/>
    <property type="molecule type" value="Genomic_DNA"/>
</dbReference>
<dbReference type="SUPFAM" id="SSF52242">
    <property type="entry name" value="Cobalamin (vitamin B12)-binding domain"/>
    <property type="match status" value="1"/>
</dbReference>
<dbReference type="RefSeq" id="WP_269926659.1">
    <property type="nucleotide sequence ID" value="NZ_JAMKBJ010000008.1"/>
</dbReference>
<protein>
    <submittedName>
        <fullName evidence="2">Cobalamin-dependent protein</fullName>
    </submittedName>
</protein>
<dbReference type="PROSITE" id="PS51332">
    <property type="entry name" value="B12_BINDING"/>
    <property type="match status" value="1"/>
</dbReference>